<feature type="transmembrane region" description="Helical" evidence="4">
    <location>
        <begin position="301"/>
        <end position="324"/>
    </location>
</feature>
<gene>
    <name evidence="5" type="ORF">AWB82_06692</name>
</gene>
<feature type="transmembrane region" description="Helical" evidence="4">
    <location>
        <begin position="344"/>
        <end position="367"/>
    </location>
</feature>
<name>A0A158DFQ1_9BURK</name>
<feature type="transmembrane region" description="Helical" evidence="4">
    <location>
        <begin position="434"/>
        <end position="455"/>
    </location>
</feature>
<evidence type="ECO:0000313" key="6">
    <source>
        <dbReference type="Proteomes" id="UP000054596"/>
    </source>
</evidence>
<reference evidence="5" key="1">
    <citation type="submission" date="2016-01" db="EMBL/GenBank/DDBJ databases">
        <authorList>
            <person name="Peeters C."/>
        </authorList>
    </citation>
    <scope>NUCLEOTIDE SEQUENCE [LARGE SCALE GENOMIC DNA]</scope>
    <source>
        <strain evidence="5">LMG 29325</strain>
    </source>
</reference>
<dbReference type="EMBL" id="FCOJ02000084">
    <property type="protein sequence ID" value="SAK93240.1"/>
    <property type="molecule type" value="Genomic_DNA"/>
</dbReference>
<protein>
    <submittedName>
        <fullName evidence="5">Capsular polysaccharide export ABC transporter transmembrane protein</fullName>
    </submittedName>
</protein>
<dbReference type="RefSeq" id="WP_086973594.1">
    <property type="nucleotide sequence ID" value="NZ_FCOJ02000084.1"/>
</dbReference>
<comment type="similarity">
    <text evidence="2">Belongs to the ABC-2 integral membrane protein family.</text>
</comment>
<keyword evidence="4" id="KW-0472">Membrane</keyword>
<keyword evidence="6" id="KW-1185">Reference proteome</keyword>
<keyword evidence="4 5" id="KW-0812">Transmembrane</keyword>
<feature type="transmembrane region" description="Helical" evidence="4">
    <location>
        <begin position="261"/>
        <end position="281"/>
    </location>
</feature>
<dbReference type="GO" id="GO:0015920">
    <property type="term" value="P:lipopolysaccharide transport"/>
    <property type="evidence" value="ECO:0007669"/>
    <property type="project" value="TreeGrafter"/>
</dbReference>
<sequence>MSNDERIKKWRARRQSGDYSIGAGSAEYVRATASQERAARDACNVDGLLQVLLAAQPASSPLRCVLDALRASANESIVERRSVYEALQCKLQLQTSRAALSQEEADFCSRRLRTIIRLVEMDLRAGLDVYAASYRPERLATDDARLTSAFDKRAQRRREQEKQDARRLALQSDLPLLPQLVPQEAADLSILRARVDLLHAKQNTRTLHGERSRLSALLPLLALQLHTMHAESRFALIWALLGPSVLLTLISSLYFLTGTHFVLGMDVPTFSMTGATTWIMFRQIIFRSSTGYVSARGLLNLPGVTPLMCALVQAAMFLCIYLFVFGLLITVGHSFNLVSLPVHWPAFVLCVVAMAIGGASMGVAFGAAATRWHFILRLAPVIERFLEIFSSVFFVSEQLPAQYRPYFLWSPLAHGMQLLRSAYFGSYRSTDASLSYFLTTLVFMVVIALVAERFARSRVQPM</sequence>
<dbReference type="InterPro" id="IPR000412">
    <property type="entry name" value="ABC_2_transport"/>
</dbReference>
<comment type="caution">
    <text evidence="5">The sequence shown here is derived from an EMBL/GenBank/DDBJ whole genome shotgun (WGS) entry which is preliminary data.</text>
</comment>
<dbReference type="Proteomes" id="UP000054596">
    <property type="component" value="Unassembled WGS sequence"/>
</dbReference>
<evidence type="ECO:0000313" key="5">
    <source>
        <dbReference type="EMBL" id="SAK93240.1"/>
    </source>
</evidence>
<evidence type="ECO:0000256" key="2">
    <source>
        <dbReference type="ARBA" id="ARBA00007783"/>
    </source>
</evidence>
<dbReference type="STRING" id="1777143.AWB82_06692"/>
<evidence type="ECO:0000256" key="3">
    <source>
        <dbReference type="ARBA" id="ARBA00022448"/>
    </source>
</evidence>
<dbReference type="PANTHER" id="PTHR30413:SF8">
    <property type="entry name" value="TRANSPORT PERMEASE PROTEIN"/>
    <property type="match status" value="1"/>
</dbReference>
<feature type="transmembrane region" description="Helical" evidence="4">
    <location>
        <begin position="234"/>
        <end position="255"/>
    </location>
</feature>
<evidence type="ECO:0000256" key="1">
    <source>
        <dbReference type="ARBA" id="ARBA00004429"/>
    </source>
</evidence>
<comment type="subcellular location">
    <subcellularLocation>
        <location evidence="1">Cell inner membrane</location>
        <topology evidence="1">Multi-pass membrane protein</topology>
    </subcellularLocation>
</comment>
<keyword evidence="4" id="KW-1133">Transmembrane helix</keyword>
<dbReference type="PRINTS" id="PR00164">
    <property type="entry name" value="ABC2TRNSPORT"/>
</dbReference>
<feature type="transmembrane region" description="Helical" evidence="4">
    <location>
        <begin position="374"/>
        <end position="395"/>
    </location>
</feature>
<proteinExistence type="inferred from homology"/>
<dbReference type="PANTHER" id="PTHR30413">
    <property type="entry name" value="INNER MEMBRANE TRANSPORT PERMEASE"/>
    <property type="match status" value="1"/>
</dbReference>
<dbReference type="GO" id="GO:0140359">
    <property type="term" value="F:ABC-type transporter activity"/>
    <property type="evidence" value="ECO:0007669"/>
    <property type="project" value="InterPro"/>
</dbReference>
<dbReference type="GO" id="GO:0043190">
    <property type="term" value="C:ATP-binding cassette (ABC) transporter complex"/>
    <property type="evidence" value="ECO:0007669"/>
    <property type="project" value="InterPro"/>
</dbReference>
<organism evidence="5 6">
    <name type="scientific">Caballeronia glebae</name>
    <dbReference type="NCBI Taxonomy" id="1777143"/>
    <lineage>
        <taxon>Bacteria</taxon>
        <taxon>Pseudomonadati</taxon>
        <taxon>Pseudomonadota</taxon>
        <taxon>Betaproteobacteria</taxon>
        <taxon>Burkholderiales</taxon>
        <taxon>Burkholderiaceae</taxon>
        <taxon>Caballeronia</taxon>
    </lineage>
</organism>
<accession>A0A158DFQ1</accession>
<dbReference type="OrthoDB" id="8661827at2"/>
<keyword evidence="3" id="KW-0813">Transport</keyword>
<evidence type="ECO:0000256" key="4">
    <source>
        <dbReference type="SAM" id="Phobius"/>
    </source>
</evidence>
<dbReference type="AlphaFoldDB" id="A0A158DFQ1"/>